<dbReference type="PANTHER" id="PTHR10340:SF29">
    <property type="entry name" value="SPHINGOMYELIN PHOSPHODIESTERASE"/>
    <property type="match status" value="1"/>
</dbReference>
<keyword evidence="3" id="KW-0325">Glycoprotein</keyword>
<dbReference type="AlphaFoldDB" id="A0AAV8Z868"/>
<protein>
    <recommendedName>
        <fullName evidence="5">Saposin B-type domain-containing protein</fullName>
    </recommendedName>
</protein>
<feature type="chain" id="PRO_5043888692" description="Saposin B-type domain-containing protein" evidence="4">
    <location>
        <begin position="21"/>
        <end position="311"/>
    </location>
</feature>
<feature type="signal peptide" evidence="4">
    <location>
        <begin position="1"/>
        <end position="20"/>
    </location>
</feature>
<dbReference type="Proteomes" id="UP001162162">
    <property type="component" value="Unassembled WGS sequence"/>
</dbReference>
<name>A0AAV8Z868_9CUCU</name>
<keyword evidence="2" id="KW-1015">Disulfide bond</keyword>
<dbReference type="InterPro" id="IPR008139">
    <property type="entry name" value="SaposinB_dom"/>
</dbReference>
<dbReference type="GO" id="GO:0016020">
    <property type="term" value="C:membrane"/>
    <property type="evidence" value="ECO:0007669"/>
    <property type="project" value="GOC"/>
</dbReference>
<dbReference type="InterPro" id="IPR011001">
    <property type="entry name" value="Saposin-like"/>
</dbReference>
<dbReference type="InterPro" id="IPR029052">
    <property type="entry name" value="Metallo-depent_PP-like"/>
</dbReference>
<dbReference type="PANTHER" id="PTHR10340">
    <property type="entry name" value="SPHINGOMYELIN PHOSPHODIESTERASE"/>
    <property type="match status" value="1"/>
</dbReference>
<accession>A0AAV8Z868</accession>
<gene>
    <name evidence="6" type="ORF">NQ318_021881</name>
</gene>
<proteinExistence type="predicted"/>
<feature type="domain" description="Saposin B-type" evidence="5">
    <location>
        <begin position="75"/>
        <end position="161"/>
    </location>
</feature>
<evidence type="ECO:0000259" key="5">
    <source>
        <dbReference type="PROSITE" id="PS50015"/>
    </source>
</evidence>
<keyword evidence="4" id="KW-0732">Signal</keyword>
<evidence type="ECO:0000313" key="7">
    <source>
        <dbReference type="Proteomes" id="UP001162162"/>
    </source>
</evidence>
<dbReference type="GO" id="GO:0046513">
    <property type="term" value="P:ceramide biosynthetic process"/>
    <property type="evidence" value="ECO:0007669"/>
    <property type="project" value="TreeGrafter"/>
</dbReference>
<dbReference type="GO" id="GO:0061750">
    <property type="term" value="F:acid sphingomyelin phosphodiesterase activity"/>
    <property type="evidence" value="ECO:0007669"/>
    <property type="project" value="TreeGrafter"/>
</dbReference>
<evidence type="ECO:0000313" key="6">
    <source>
        <dbReference type="EMBL" id="KAJ8959690.1"/>
    </source>
</evidence>
<dbReference type="GO" id="GO:0005615">
    <property type="term" value="C:extracellular space"/>
    <property type="evidence" value="ECO:0007669"/>
    <property type="project" value="TreeGrafter"/>
</dbReference>
<dbReference type="EMBL" id="JAPWTK010000012">
    <property type="protein sequence ID" value="KAJ8959690.1"/>
    <property type="molecule type" value="Genomic_DNA"/>
</dbReference>
<evidence type="ECO:0000256" key="3">
    <source>
        <dbReference type="ARBA" id="ARBA00023180"/>
    </source>
</evidence>
<dbReference type="GO" id="GO:0006685">
    <property type="term" value="P:sphingomyelin catabolic process"/>
    <property type="evidence" value="ECO:0007669"/>
    <property type="project" value="TreeGrafter"/>
</dbReference>
<comment type="caution">
    <text evidence="6">The sequence shown here is derived from an EMBL/GenBank/DDBJ whole genome shotgun (WGS) entry which is preliminary data.</text>
</comment>
<evidence type="ECO:0000256" key="1">
    <source>
        <dbReference type="ARBA" id="ARBA00022801"/>
    </source>
</evidence>
<organism evidence="6 7">
    <name type="scientific">Aromia moschata</name>
    <dbReference type="NCBI Taxonomy" id="1265417"/>
    <lineage>
        <taxon>Eukaryota</taxon>
        <taxon>Metazoa</taxon>
        <taxon>Ecdysozoa</taxon>
        <taxon>Arthropoda</taxon>
        <taxon>Hexapoda</taxon>
        <taxon>Insecta</taxon>
        <taxon>Pterygota</taxon>
        <taxon>Neoptera</taxon>
        <taxon>Endopterygota</taxon>
        <taxon>Coleoptera</taxon>
        <taxon>Polyphaga</taxon>
        <taxon>Cucujiformia</taxon>
        <taxon>Chrysomeloidea</taxon>
        <taxon>Cerambycidae</taxon>
        <taxon>Cerambycinae</taxon>
        <taxon>Callichromatini</taxon>
        <taxon>Aromia</taxon>
    </lineage>
</organism>
<dbReference type="PROSITE" id="PS50015">
    <property type="entry name" value="SAP_B"/>
    <property type="match status" value="1"/>
</dbReference>
<sequence>MANMGLQAFAVVILFVGSYASNINPDNLNGFELAAKALTEYLHTGKHPVYLESALRNYPLYTLFRSNPEVEDIDNSEVCILCEILVNALVVERRKGMTNVQLSAEASYFCEMLQIENRRVCDGVIDNNVDIFTYIVDNNPTINGQKICGLILHNYDCRGSTMFDWTIDIPEGKTVEKVKKLIFYPIYELKNERGDTASSASPDEPPLPSGTKSFNILHLSDIHYDPHYTTAKTNQCGEPLCCQDDQAFASSAEDSCGFWGDYTNADTPINTMLEALDHINKTQCAIVSDRIKSSVTSGTIVKKKEKKDEEH</sequence>
<keyword evidence="7" id="KW-1185">Reference proteome</keyword>
<dbReference type="SUPFAM" id="SSF47862">
    <property type="entry name" value="Saposin"/>
    <property type="match status" value="1"/>
</dbReference>
<reference evidence="6" key="1">
    <citation type="journal article" date="2023" name="Insect Mol. Biol.">
        <title>Genome sequencing provides insights into the evolution of gene families encoding plant cell wall-degrading enzymes in longhorned beetles.</title>
        <authorList>
            <person name="Shin N.R."/>
            <person name="Okamura Y."/>
            <person name="Kirsch R."/>
            <person name="Pauchet Y."/>
        </authorList>
    </citation>
    <scope>NUCLEOTIDE SEQUENCE</scope>
    <source>
        <strain evidence="6">AMC_N1</strain>
    </source>
</reference>
<keyword evidence="1" id="KW-0378">Hydrolase</keyword>
<evidence type="ECO:0000256" key="4">
    <source>
        <dbReference type="SAM" id="SignalP"/>
    </source>
</evidence>
<dbReference type="SUPFAM" id="SSF56300">
    <property type="entry name" value="Metallo-dependent phosphatases"/>
    <property type="match status" value="1"/>
</dbReference>
<evidence type="ECO:0000256" key="2">
    <source>
        <dbReference type="ARBA" id="ARBA00023157"/>
    </source>
</evidence>
<dbReference type="GO" id="GO:0005764">
    <property type="term" value="C:lysosome"/>
    <property type="evidence" value="ECO:0007669"/>
    <property type="project" value="TreeGrafter"/>
</dbReference>